<sequence length="326" mass="34435">MAATRSLALDGMRLWKRLARLLTSQGVLLMLLSLAVFASFRYETFLTPLNIMNIMRQNSMLAIVALGMTVVILSGGIDLSVGSLVALGGVVAALLAEQGSFVAIVGGIASTTLLGVVNGLLVSRARLQPFVVTLFTASAARGLALSITEERSIAVPSAASGLVWLGRGFIGFVPVPVIIVALLYFAAWFMLHRSRLGLHVFAIGDNEEASRLMGVNPNQVKLAVYTFSGMLSGLAGVVLAGRLGAGQPVAAFGWETDAIAATVMGGTFLAGGQGSVFPTLIGVLLLGMMYNLLNLEGTITPWWQLVLRGGFLLMVVIFQQRIAQRE</sequence>
<proteinExistence type="predicted"/>
<dbReference type="OrthoDB" id="9813906at2"/>
<dbReference type="GO" id="GO:0005886">
    <property type="term" value="C:plasma membrane"/>
    <property type="evidence" value="ECO:0007669"/>
    <property type="project" value="UniProtKB-SubCell"/>
</dbReference>
<name>A0A2K8T049_9NOSO</name>
<comment type="subcellular location">
    <subcellularLocation>
        <location evidence="1">Cell membrane</location>
        <topology evidence="1">Multi-pass membrane protein</topology>
    </subcellularLocation>
</comment>
<feature type="transmembrane region" description="Helical" evidence="6">
    <location>
        <begin position="168"/>
        <end position="191"/>
    </location>
</feature>
<organism evidence="7 8">
    <name type="scientific">Nostoc flagelliforme CCNUN1</name>
    <dbReference type="NCBI Taxonomy" id="2038116"/>
    <lineage>
        <taxon>Bacteria</taxon>
        <taxon>Bacillati</taxon>
        <taxon>Cyanobacteriota</taxon>
        <taxon>Cyanophyceae</taxon>
        <taxon>Nostocales</taxon>
        <taxon>Nostocaceae</taxon>
        <taxon>Nostoc</taxon>
    </lineage>
</organism>
<feature type="transmembrane region" description="Helical" evidence="6">
    <location>
        <begin position="276"/>
        <end position="293"/>
    </location>
</feature>
<dbReference type="RefSeq" id="WP_100901574.1">
    <property type="nucleotide sequence ID" value="NZ_CAWNNC010000001.1"/>
</dbReference>
<evidence type="ECO:0000313" key="7">
    <source>
        <dbReference type="EMBL" id="AUB41049.1"/>
    </source>
</evidence>
<evidence type="ECO:0000256" key="1">
    <source>
        <dbReference type="ARBA" id="ARBA00004651"/>
    </source>
</evidence>
<evidence type="ECO:0000256" key="2">
    <source>
        <dbReference type="ARBA" id="ARBA00022475"/>
    </source>
</evidence>
<evidence type="ECO:0000256" key="3">
    <source>
        <dbReference type="ARBA" id="ARBA00022692"/>
    </source>
</evidence>
<accession>A0A2K8T049</accession>
<evidence type="ECO:0000256" key="6">
    <source>
        <dbReference type="SAM" id="Phobius"/>
    </source>
</evidence>
<dbReference type="PANTHER" id="PTHR32196:SF63">
    <property type="entry name" value="INNER MEMBRANE ABC TRANSPORTER PERMEASE PROTEIN YJFF"/>
    <property type="match status" value="1"/>
</dbReference>
<dbReference type="Pfam" id="PF02653">
    <property type="entry name" value="BPD_transp_2"/>
    <property type="match status" value="1"/>
</dbReference>
<feature type="transmembrane region" description="Helical" evidence="6">
    <location>
        <begin position="20"/>
        <end position="40"/>
    </location>
</feature>
<evidence type="ECO:0000256" key="5">
    <source>
        <dbReference type="ARBA" id="ARBA00023136"/>
    </source>
</evidence>
<dbReference type="GO" id="GO:0022857">
    <property type="term" value="F:transmembrane transporter activity"/>
    <property type="evidence" value="ECO:0007669"/>
    <property type="project" value="InterPro"/>
</dbReference>
<reference evidence="7 8" key="1">
    <citation type="submission" date="2017-11" db="EMBL/GenBank/DDBJ databases">
        <title>Complete genome of a free-living desiccation-tolerant cyanobacterium and its photosynthetic adaptation to extreme terrestrial habitat.</title>
        <authorList>
            <person name="Shang J."/>
        </authorList>
    </citation>
    <scope>NUCLEOTIDE SEQUENCE [LARGE SCALE GENOMIC DNA]</scope>
    <source>
        <strain evidence="7 8">CCNUN1</strain>
    </source>
</reference>
<keyword evidence="5 6" id="KW-0472">Membrane</keyword>
<feature type="transmembrane region" description="Helical" evidence="6">
    <location>
        <begin position="100"/>
        <end position="122"/>
    </location>
</feature>
<dbReference type="InterPro" id="IPR001851">
    <property type="entry name" value="ABC_transp_permease"/>
</dbReference>
<feature type="transmembrane region" description="Helical" evidence="6">
    <location>
        <begin position="299"/>
        <end position="318"/>
    </location>
</feature>
<feature type="transmembrane region" description="Helical" evidence="6">
    <location>
        <begin position="61"/>
        <end position="94"/>
    </location>
</feature>
<dbReference type="Proteomes" id="UP000232003">
    <property type="component" value="Chromosome"/>
</dbReference>
<dbReference type="EMBL" id="CP024785">
    <property type="protein sequence ID" value="AUB41049.1"/>
    <property type="molecule type" value="Genomic_DNA"/>
</dbReference>
<dbReference type="KEGG" id="nfl:COO91_07087"/>
<keyword evidence="2" id="KW-1003">Cell membrane</keyword>
<dbReference type="CDD" id="cd06579">
    <property type="entry name" value="TM_PBP1_transp_AraH_like"/>
    <property type="match status" value="1"/>
</dbReference>
<protein>
    <submittedName>
        <fullName evidence="7">RbsC, ribose transport system permease protein</fullName>
    </submittedName>
</protein>
<evidence type="ECO:0000313" key="8">
    <source>
        <dbReference type="Proteomes" id="UP000232003"/>
    </source>
</evidence>
<feature type="transmembrane region" description="Helical" evidence="6">
    <location>
        <begin position="222"/>
        <end position="243"/>
    </location>
</feature>
<keyword evidence="3 6" id="KW-0812">Transmembrane</keyword>
<dbReference type="AlphaFoldDB" id="A0A2K8T049"/>
<dbReference type="PANTHER" id="PTHR32196">
    <property type="entry name" value="ABC TRANSPORTER PERMEASE PROTEIN YPHD-RELATED-RELATED"/>
    <property type="match status" value="1"/>
</dbReference>
<gene>
    <name evidence="7" type="ORF">COO91_07087</name>
</gene>
<keyword evidence="4 6" id="KW-1133">Transmembrane helix</keyword>
<evidence type="ECO:0000256" key="4">
    <source>
        <dbReference type="ARBA" id="ARBA00022989"/>
    </source>
</evidence>
<keyword evidence="8" id="KW-1185">Reference proteome</keyword>